<keyword evidence="3" id="KW-1185">Reference proteome</keyword>
<protein>
    <submittedName>
        <fullName evidence="2">VTC domain protein</fullName>
    </submittedName>
</protein>
<reference evidence="3" key="1">
    <citation type="submission" date="2015-08" db="EMBL/GenBank/DDBJ databases">
        <title>Genome sequence of the strict anaerobe Clostridium homopropionicum LuHBu1 (DSM 5847T).</title>
        <authorList>
            <person name="Poehlein A."/>
            <person name="Beck M."/>
            <person name="Schiel-Bengelsdorf B."/>
            <person name="Bengelsdorf F.R."/>
            <person name="Daniel R."/>
            <person name="Duerre P."/>
        </authorList>
    </citation>
    <scope>NUCLEOTIDE SEQUENCE [LARGE SCALE GENOMIC DNA]</scope>
    <source>
        <strain evidence="3">DSM 5847</strain>
    </source>
</reference>
<gene>
    <name evidence="2" type="ORF">CLHOM_08130</name>
</gene>
<dbReference type="Pfam" id="PF09359">
    <property type="entry name" value="VTC"/>
    <property type="match status" value="1"/>
</dbReference>
<evidence type="ECO:0000313" key="2">
    <source>
        <dbReference type="EMBL" id="KOA20671.1"/>
    </source>
</evidence>
<dbReference type="GO" id="GO:0006799">
    <property type="term" value="P:polyphosphate biosynthetic process"/>
    <property type="evidence" value="ECO:0007669"/>
    <property type="project" value="UniProtKB-ARBA"/>
</dbReference>
<dbReference type="EMBL" id="LHUR01000012">
    <property type="protein sequence ID" value="KOA20671.1"/>
    <property type="molecule type" value="Genomic_DNA"/>
</dbReference>
<dbReference type="AlphaFoldDB" id="A0A0L6ZCH8"/>
<dbReference type="Proteomes" id="UP000037043">
    <property type="component" value="Unassembled WGS sequence"/>
</dbReference>
<accession>A0A0L6ZCH8</accession>
<dbReference type="InterPro" id="IPR042267">
    <property type="entry name" value="VTC_sf"/>
</dbReference>
<evidence type="ECO:0000313" key="3">
    <source>
        <dbReference type="Proteomes" id="UP000037043"/>
    </source>
</evidence>
<dbReference type="STRING" id="36844.SAMN04488501_103189"/>
<name>A0A0L6ZCH8_9CLOT</name>
<feature type="domain" description="VTC" evidence="1">
    <location>
        <begin position="9"/>
        <end position="227"/>
    </location>
</feature>
<organism evidence="2 3">
    <name type="scientific">Clostridium homopropionicum DSM 5847</name>
    <dbReference type="NCBI Taxonomy" id="1121318"/>
    <lineage>
        <taxon>Bacteria</taxon>
        <taxon>Bacillati</taxon>
        <taxon>Bacillota</taxon>
        <taxon>Clostridia</taxon>
        <taxon>Eubacteriales</taxon>
        <taxon>Clostridiaceae</taxon>
        <taxon>Clostridium</taxon>
    </lineage>
</organism>
<sequence>MTNINSKGFRHENKYLIGYESYLQLRNILKIFMKKDENSQGERGYHVRSLYFDDIYDTALVEKNMGILKRKKYRIRIYNFSSSAIKLEEKIKNHDYIKKKSTSISIEEYGKIYDTDVDFLLNGHDKVRQDYYIEIKNKLLRPKVIVDYFREAYILPFNQIRVTFDIDLTATKAKKNIFDNKLLGYKVYKKNEVILEVKYNNFLPSHIRSILEVYAANRLAISKYVLCRNYIENRF</sequence>
<dbReference type="RefSeq" id="WP_052220403.1">
    <property type="nucleotide sequence ID" value="NZ_LHUR01000012.1"/>
</dbReference>
<dbReference type="InterPro" id="IPR018966">
    <property type="entry name" value="VTC_domain"/>
</dbReference>
<comment type="caution">
    <text evidence="2">The sequence shown here is derived from an EMBL/GenBank/DDBJ whole genome shotgun (WGS) entry which is preliminary data.</text>
</comment>
<dbReference type="PATRIC" id="fig|1121318.3.peg.818"/>
<dbReference type="Gene3D" id="3.20.100.30">
    <property type="entry name" value="VTC, catalytic tunnel domain"/>
    <property type="match status" value="1"/>
</dbReference>
<proteinExistence type="predicted"/>
<evidence type="ECO:0000259" key="1">
    <source>
        <dbReference type="Pfam" id="PF09359"/>
    </source>
</evidence>
<dbReference type="CDD" id="cd07750">
    <property type="entry name" value="PolyPPase_VTC_like"/>
    <property type="match status" value="1"/>
</dbReference>